<dbReference type="AlphaFoldDB" id="A0AAV7JHG9"/>
<dbReference type="CDD" id="cd05819">
    <property type="entry name" value="NHL"/>
    <property type="match status" value="1"/>
</dbReference>
<dbReference type="Pfam" id="PF01436">
    <property type="entry name" value="NHL"/>
    <property type="match status" value="2"/>
</dbReference>
<dbReference type="PANTHER" id="PTHR24104:SF50">
    <property type="entry name" value="SMP-30_GLUCONOLACTONASE_LRE-LIKE REGION DOMAIN-CONTAINING PROTEIN"/>
    <property type="match status" value="1"/>
</dbReference>
<dbReference type="InterPro" id="IPR050952">
    <property type="entry name" value="TRIM-NHL_E3_ligases"/>
</dbReference>
<dbReference type="InterPro" id="IPR001258">
    <property type="entry name" value="NHL_repeat"/>
</dbReference>
<dbReference type="PROSITE" id="PS51125">
    <property type="entry name" value="NHL"/>
    <property type="match status" value="2"/>
</dbReference>
<dbReference type="InterPro" id="IPR011042">
    <property type="entry name" value="6-blade_b-propeller_TolB-like"/>
</dbReference>
<evidence type="ECO:0000313" key="4">
    <source>
        <dbReference type="Proteomes" id="UP001165289"/>
    </source>
</evidence>
<dbReference type="PANTHER" id="PTHR24104">
    <property type="entry name" value="E3 UBIQUITIN-PROTEIN LIGASE NHLRC1-RELATED"/>
    <property type="match status" value="1"/>
</dbReference>
<dbReference type="GO" id="GO:0043161">
    <property type="term" value="P:proteasome-mediated ubiquitin-dependent protein catabolic process"/>
    <property type="evidence" value="ECO:0007669"/>
    <property type="project" value="TreeGrafter"/>
</dbReference>
<reference evidence="3 4" key="1">
    <citation type="journal article" date="2023" name="BMC Biol.">
        <title>The compact genome of the sponge Oopsacas minuta (Hexactinellida) is lacking key metazoan core genes.</title>
        <authorList>
            <person name="Santini S."/>
            <person name="Schenkelaars Q."/>
            <person name="Jourda C."/>
            <person name="Duchesne M."/>
            <person name="Belahbib H."/>
            <person name="Rocher C."/>
            <person name="Selva M."/>
            <person name="Riesgo A."/>
            <person name="Vervoort M."/>
            <person name="Leys S.P."/>
            <person name="Kodjabachian L."/>
            <person name="Le Bivic A."/>
            <person name="Borchiellini C."/>
            <person name="Claverie J.M."/>
            <person name="Renard E."/>
        </authorList>
    </citation>
    <scope>NUCLEOTIDE SEQUENCE [LARGE SCALE GENOMIC DNA]</scope>
    <source>
        <strain evidence="3">SPO-2</strain>
    </source>
</reference>
<evidence type="ECO:0000256" key="1">
    <source>
        <dbReference type="ARBA" id="ARBA00022737"/>
    </source>
</evidence>
<feature type="repeat" description="NHL" evidence="2">
    <location>
        <begin position="28"/>
        <end position="66"/>
    </location>
</feature>
<gene>
    <name evidence="3" type="ORF">LOD99_8457</name>
</gene>
<dbReference type="SUPFAM" id="SSF101898">
    <property type="entry name" value="NHL repeat"/>
    <property type="match status" value="1"/>
</dbReference>
<organism evidence="3 4">
    <name type="scientific">Oopsacas minuta</name>
    <dbReference type="NCBI Taxonomy" id="111878"/>
    <lineage>
        <taxon>Eukaryota</taxon>
        <taxon>Metazoa</taxon>
        <taxon>Porifera</taxon>
        <taxon>Hexactinellida</taxon>
        <taxon>Hexasterophora</taxon>
        <taxon>Lyssacinosida</taxon>
        <taxon>Leucopsacidae</taxon>
        <taxon>Oopsacas</taxon>
    </lineage>
</organism>
<evidence type="ECO:0000256" key="2">
    <source>
        <dbReference type="PROSITE-ProRule" id="PRU00504"/>
    </source>
</evidence>
<dbReference type="Proteomes" id="UP001165289">
    <property type="component" value="Unassembled WGS sequence"/>
</dbReference>
<accession>A0AAV7JHG9</accession>
<proteinExistence type="predicted"/>
<feature type="repeat" description="NHL" evidence="2">
    <location>
        <begin position="113"/>
        <end position="157"/>
    </location>
</feature>
<sequence length="283" mass="32322">MATANTLERIFSVDYKSKIQPIVNVCNWGRGLEDLNSPQGVTIDNSTGDIYVADCDNNCVKVFDCNGQILFEFGDEEGEGKMNRPNRLAICRDRILITDHCCILNYQVNGKFTSRIGKPGKGELEFYDPLGLTFDESNGEVYICDYNNHRIQILSKALTYKTQFGRGNLRFPLDVRLTKEFIYILDRSNPCLHLYNYNLILHKSIISNRDVLQLNGFRFFYIDNSNNILITNYSDTSSGSISIFNSQFDLIHKIPIAYPTGITVDNRGRVIVVCQGYKHFLTF</sequence>
<evidence type="ECO:0000313" key="3">
    <source>
        <dbReference type="EMBL" id="KAI6647870.1"/>
    </source>
</evidence>
<name>A0AAV7JHG9_9METZ</name>
<keyword evidence="1" id="KW-0677">Repeat</keyword>
<keyword evidence="4" id="KW-1185">Reference proteome</keyword>
<dbReference type="GO" id="GO:0061630">
    <property type="term" value="F:ubiquitin protein ligase activity"/>
    <property type="evidence" value="ECO:0007669"/>
    <property type="project" value="TreeGrafter"/>
</dbReference>
<dbReference type="GO" id="GO:0000209">
    <property type="term" value="P:protein polyubiquitination"/>
    <property type="evidence" value="ECO:0007669"/>
    <property type="project" value="TreeGrafter"/>
</dbReference>
<dbReference type="Gene3D" id="2.120.10.30">
    <property type="entry name" value="TolB, C-terminal domain"/>
    <property type="match status" value="2"/>
</dbReference>
<dbReference type="EMBL" id="JAKMXF010000336">
    <property type="protein sequence ID" value="KAI6647870.1"/>
    <property type="molecule type" value="Genomic_DNA"/>
</dbReference>
<comment type="caution">
    <text evidence="3">The sequence shown here is derived from an EMBL/GenBank/DDBJ whole genome shotgun (WGS) entry which is preliminary data.</text>
</comment>
<protein>
    <submittedName>
        <fullName evidence="3">Uncharacterized protein</fullName>
    </submittedName>
</protein>